<dbReference type="Proteomes" id="UP000516117">
    <property type="component" value="Chromosome"/>
</dbReference>
<dbReference type="Pfam" id="PF07859">
    <property type="entry name" value="Abhydrolase_3"/>
    <property type="match status" value="1"/>
</dbReference>
<gene>
    <name evidence="3" type="ORF">H9L22_16625</name>
</gene>
<name>A0A7H0H5C8_9ACTN</name>
<dbReference type="PANTHER" id="PTHR48081">
    <property type="entry name" value="AB HYDROLASE SUPERFAMILY PROTEIN C4A8.06C"/>
    <property type="match status" value="1"/>
</dbReference>
<dbReference type="EMBL" id="CP060789">
    <property type="protein sequence ID" value="QNP55744.1"/>
    <property type="molecule type" value="Genomic_DNA"/>
</dbReference>
<dbReference type="InterPro" id="IPR029058">
    <property type="entry name" value="AB_hydrolase_fold"/>
</dbReference>
<proteinExistence type="predicted"/>
<dbReference type="InterPro" id="IPR013094">
    <property type="entry name" value="AB_hydrolase_3"/>
</dbReference>
<dbReference type="KEGG" id="tdf:H9L22_16625"/>
<protein>
    <submittedName>
        <fullName evidence="3">Alpha/beta hydrolase</fullName>
    </submittedName>
</protein>
<dbReference type="PANTHER" id="PTHR48081:SF6">
    <property type="entry name" value="PEPTIDASE S9 PROLYL OLIGOPEPTIDASE CATALYTIC DOMAIN-CONTAINING PROTEIN"/>
    <property type="match status" value="1"/>
</dbReference>
<keyword evidence="4" id="KW-1185">Reference proteome</keyword>
<dbReference type="RefSeq" id="WP_187720873.1">
    <property type="nucleotide sequence ID" value="NZ_BAABBL010000005.1"/>
</dbReference>
<evidence type="ECO:0000256" key="1">
    <source>
        <dbReference type="ARBA" id="ARBA00022801"/>
    </source>
</evidence>
<dbReference type="GO" id="GO:0016787">
    <property type="term" value="F:hydrolase activity"/>
    <property type="evidence" value="ECO:0007669"/>
    <property type="project" value="UniProtKB-KW"/>
</dbReference>
<sequence>MQVFTEELTATGRLTAYVQDPSDELASAATRPAMLVLPGGGYRFCSDREAEPVALAYLAQGFNCFVLRYAVGEHPWTDSFADGVAALEWIRDHADEVNIDPEKVAVVGFSAGGHLAASLGVSAPRRPDALVLGYPVTLAEFGPPVGKEFIDCPSHVDELTPPTFLFSTQGDTLVPIRNSLRFLTALAEHDIAFESHIYLLGPHGLSLATAAVANGRAAMVDDSVSQWLTDSVTFLRRIFGDFAVAGEAEVYADLLERRRPGLDMPVNRLLADDALTAVLDTHLPAEVIAALRSDGLAWSLSLRDLSGHQPELLNARVLEGLERDLHAVRN</sequence>
<dbReference type="Gene3D" id="3.40.50.1820">
    <property type="entry name" value="alpha/beta hydrolase"/>
    <property type="match status" value="1"/>
</dbReference>
<dbReference type="SUPFAM" id="SSF53474">
    <property type="entry name" value="alpha/beta-Hydrolases"/>
    <property type="match status" value="1"/>
</dbReference>
<reference evidence="3 4" key="1">
    <citation type="submission" date="2020-08" db="EMBL/GenBank/DDBJ databases">
        <title>Genome sequence of Tessaracoccus defluvii JCM 17540T.</title>
        <authorList>
            <person name="Hyun D.-W."/>
            <person name="Bae J.-W."/>
        </authorList>
    </citation>
    <scope>NUCLEOTIDE SEQUENCE [LARGE SCALE GENOMIC DNA]</scope>
    <source>
        <strain evidence="3 4">JCM 17540</strain>
    </source>
</reference>
<organism evidence="3 4">
    <name type="scientific">Tessaracoccus defluvii</name>
    <dbReference type="NCBI Taxonomy" id="1285901"/>
    <lineage>
        <taxon>Bacteria</taxon>
        <taxon>Bacillati</taxon>
        <taxon>Actinomycetota</taxon>
        <taxon>Actinomycetes</taxon>
        <taxon>Propionibacteriales</taxon>
        <taxon>Propionibacteriaceae</taxon>
        <taxon>Tessaracoccus</taxon>
    </lineage>
</organism>
<evidence type="ECO:0000313" key="4">
    <source>
        <dbReference type="Proteomes" id="UP000516117"/>
    </source>
</evidence>
<dbReference type="AlphaFoldDB" id="A0A7H0H5C8"/>
<keyword evidence="1 3" id="KW-0378">Hydrolase</keyword>
<evidence type="ECO:0000313" key="3">
    <source>
        <dbReference type="EMBL" id="QNP55744.1"/>
    </source>
</evidence>
<feature type="domain" description="Alpha/beta hydrolase fold-3" evidence="2">
    <location>
        <begin position="39"/>
        <end position="138"/>
    </location>
</feature>
<dbReference type="InterPro" id="IPR050300">
    <property type="entry name" value="GDXG_lipolytic_enzyme"/>
</dbReference>
<accession>A0A7H0H5C8</accession>
<evidence type="ECO:0000259" key="2">
    <source>
        <dbReference type="Pfam" id="PF07859"/>
    </source>
</evidence>